<protein>
    <submittedName>
        <fullName evidence="1">Uncharacterized protein</fullName>
    </submittedName>
</protein>
<proteinExistence type="predicted"/>
<evidence type="ECO:0000313" key="2">
    <source>
        <dbReference type="Proteomes" id="UP000287872"/>
    </source>
</evidence>
<keyword evidence="2" id="KW-1185">Reference proteome</keyword>
<dbReference type="OrthoDB" id="1944324at2"/>
<reference evidence="1 2" key="1">
    <citation type="submission" date="2018-11" db="EMBL/GenBank/DDBJ databases">
        <title>Genome sequencing and assembly of Clostridium tagluense strain A121.</title>
        <authorList>
            <person name="Murakami T."/>
            <person name="Segawa T."/>
            <person name="Shcherbakova V.A."/>
            <person name="Mori H."/>
            <person name="Yoshimura Y."/>
        </authorList>
    </citation>
    <scope>NUCLEOTIDE SEQUENCE [LARGE SCALE GENOMIC DNA]</scope>
    <source>
        <strain evidence="1 2">A121</strain>
    </source>
</reference>
<dbReference type="AlphaFoldDB" id="A0A401UUP0"/>
<gene>
    <name evidence="1" type="ORF">Ctaglu_48740</name>
</gene>
<name>A0A401UUP0_9CLOT</name>
<evidence type="ECO:0000313" key="1">
    <source>
        <dbReference type="EMBL" id="GCD13251.1"/>
    </source>
</evidence>
<accession>A0A401UUP0</accession>
<organism evidence="1 2">
    <name type="scientific">Clostridium tagluense</name>
    <dbReference type="NCBI Taxonomy" id="360422"/>
    <lineage>
        <taxon>Bacteria</taxon>
        <taxon>Bacillati</taxon>
        <taxon>Bacillota</taxon>
        <taxon>Clostridia</taxon>
        <taxon>Eubacteriales</taxon>
        <taxon>Clostridiaceae</taxon>
        <taxon>Clostridium</taxon>
    </lineage>
</organism>
<dbReference type="EMBL" id="BHYK01000076">
    <property type="protein sequence ID" value="GCD13251.1"/>
    <property type="molecule type" value="Genomic_DNA"/>
</dbReference>
<dbReference type="Proteomes" id="UP000287872">
    <property type="component" value="Unassembled WGS sequence"/>
</dbReference>
<sequence length="110" mass="13147">MEEKYLVDLRHLIDLNKLNVYINISNCFEYDYPTDSMNYLCALLKYVRTNINDWCFNNIKDININIFDSLIKKVNKNKDWLYTLDDYIEYASDKLKSDKGWSKENLAKVG</sequence>
<comment type="caution">
    <text evidence="1">The sequence shown here is derived from an EMBL/GenBank/DDBJ whole genome shotgun (WGS) entry which is preliminary data.</text>
</comment>
<dbReference type="RefSeq" id="WP_125006620.1">
    <property type="nucleotide sequence ID" value="NZ_BHYK01000076.1"/>
</dbReference>